<dbReference type="Proteomes" id="UP001597369">
    <property type="component" value="Unassembled WGS sequence"/>
</dbReference>
<proteinExistence type="predicted"/>
<dbReference type="InterPro" id="IPR007484">
    <property type="entry name" value="Peptidase_M28"/>
</dbReference>
<keyword evidence="6" id="KW-0862">Zinc</keyword>
<keyword evidence="3" id="KW-0479">Metal-binding</keyword>
<dbReference type="PANTHER" id="PTHR12147">
    <property type="entry name" value="METALLOPEPTIDASE M28 FAMILY MEMBER"/>
    <property type="match status" value="1"/>
</dbReference>
<evidence type="ECO:0000256" key="6">
    <source>
        <dbReference type="ARBA" id="ARBA00022833"/>
    </source>
</evidence>
<keyword evidence="4" id="KW-0732">Signal</keyword>
<dbReference type="CDD" id="cd05660">
    <property type="entry name" value="M28_like_PA"/>
    <property type="match status" value="1"/>
</dbReference>
<dbReference type="PROSITE" id="PS51257">
    <property type="entry name" value="PROKAR_LIPOPROTEIN"/>
    <property type="match status" value="1"/>
</dbReference>
<evidence type="ECO:0000313" key="9">
    <source>
        <dbReference type="Proteomes" id="UP001597369"/>
    </source>
</evidence>
<evidence type="ECO:0000256" key="5">
    <source>
        <dbReference type="ARBA" id="ARBA00022801"/>
    </source>
</evidence>
<evidence type="ECO:0000259" key="7">
    <source>
        <dbReference type="Pfam" id="PF04389"/>
    </source>
</evidence>
<keyword evidence="5" id="KW-0378">Hydrolase</keyword>
<organism evidence="8 9">
    <name type="scientific">Pontibacter silvestris</name>
    <dbReference type="NCBI Taxonomy" id="2305183"/>
    <lineage>
        <taxon>Bacteria</taxon>
        <taxon>Pseudomonadati</taxon>
        <taxon>Bacteroidota</taxon>
        <taxon>Cytophagia</taxon>
        <taxon>Cytophagales</taxon>
        <taxon>Hymenobacteraceae</taxon>
        <taxon>Pontibacter</taxon>
    </lineage>
</organism>
<evidence type="ECO:0000256" key="4">
    <source>
        <dbReference type="ARBA" id="ARBA00022729"/>
    </source>
</evidence>
<comment type="caution">
    <text evidence="8">The sequence shown here is derived from an EMBL/GenBank/DDBJ whole genome shotgun (WGS) entry which is preliminary data.</text>
</comment>
<dbReference type="InterPro" id="IPR045175">
    <property type="entry name" value="M28_fam"/>
</dbReference>
<sequence length="572" mass="63135">MKNHLPLLAVLAMLAFGCNESSRTVSDSDENAAATDSTNLQPALQSITTTDILNYTTVLASDAFEGRAPGTVGEDSTVNYLTRQFEKIGLQPGNPDGTYVQNVPMFGYTAQPKASFTVGGKTINLNFPDDYVAVSRRFIPNINIRNSEMVFVGYGIMAPEYGWDDYKGLDVKGKTIVMLVNDPPIPDPDNAAELDSSMFGGKAMTYYGRWTYKYEIAAEKGAAAAVIIHETGPTGYPYEVVSGSWSRENFDISNVNKNMDKAAVEAWITTEKAKQLLSASGKSLEQLKAAALSKDFKPVPLNATATFNIKNTLREVESKNVIAKLEGADPELRTEYVVYSAHWDHLGKDETLQGDQIYNGALDNATGTAGLLELAEAYTMLPQRPKRSILFLAVTAEEKGLLGSKYYATNPLYPLNKTLANINMDALNAYGPTEDVIVVGFGNSTLEDILAEEVTKQNRHIVPEATPEHGSYYRSDHFEFAKQGVPALYAESGVIARNQPADYVQKFQENYTANDYHKLSDEIHNDWNLNGAVEDLQLFLRVGYRVANTDTYPEWNEGTEFRARREAMLNAK</sequence>
<evidence type="ECO:0000256" key="1">
    <source>
        <dbReference type="ARBA" id="ARBA00022438"/>
    </source>
</evidence>
<dbReference type="RefSeq" id="WP_229961030.1">
    <property type="nucleotide sequence ID" value="NZ_JAJJWI010000009.1"/>
</dbReference>
<evidence type="ECO:0000313" key="8">
    <source>
        <dbReference type="EMBL" id="MFD2067168.1"/>
    </source>
</evidence>
<keyword evidence="9" id="KW-1185">Reference proteome</keyword>
<dbReference type="SUPFAM" id="SSF52025">
    <property type="entry name" value="PA domain"/>
    <property type="match status" value="1"/>
</dbReference>
<keyword evidence="1" id="KW-0031">Aminopeptidase</keyword>
<dbReference type="InterPro" id="IPR046450">
    <property type="entry name" value="PA_dom_sf"/>
</dbReference>
<dbReference type="Pfam" id="PF04389">
    <property type="entry name" value="Peptidase_M28"/>
    <property type="match status" value="1"/>
</dbReference>
<dbReference type="EMBL" id="JBHUHV010000029">
    <property type="protein sequence ID" value="MFD2067168.1"/>
    <property type="molecule type" value="Genomic_DNA"/>
</dbReference>
<dbReference type="PANTHER" id="PTHR12147:SF56">
    <property type="entry name" value="AMINOPEPTIDASE YDR415C-RELATED"/>
    <property type="match status" value="1"/>
</dbReference>
<keyword evidence="2" id="KW-0645">Protease</keyword>
<accession>A0ABW4WY77</accession>
<name>A0ABW4WY77_9BACT</name>
<evidence type="ECO:0000256" key="2">
    <source>
        <dbReference type="ARBA" id="ARBA00022670"/>
    </source>
</evidence>
<evidence type="ECO:0000256" key="3">
    <source>
        <dbReference type="ARBA" id="ARBA00022723"/>
    </source>
</evidence>
<gene>
    <name evidence="8" type="ORF">ACFSKU_09765</name>
</gene>
<reference evidence="9" key="1">
    <citation type="journal article" date="2019" name="Int. J. Syst. Evol. Microbiol.">
        <title>The Global Catalogue of Microorganisms (GCM) 10K type strain sequencing project: providing services to taxonomists for standard genome sequencing and annotation.</title>
        <authorList>
            <consortium name="The Broad Institute Genomics Platform"/>
            <consortium name="The Broad Institute Genome Sequencing Center for Infectious Disease"/>
            <person name="Wu L."/>
            <person name="Ma J."/>
        </authorList>
    </citation>
    <scope>NUCLEOTIDE SEQUENCE [LARGE SCALE GENOMIC DNA]</scope>
    <source>
        <strain evidence="9">JCM 16545</strain>
    </source>
</reference>
<dbReference type="Gene3D" id="3.40.630.10">
    <property type="entry name" value="Zn peptidases"/>
    <property type="match status" value="2"/>
</dbReference>
<dbReference type="SUPFAM" id="SSF53187">
    <property type="entry name" value="Zn-dependent exopeptidases"/>
    <property type="match status" value="1"/>
</dbReference>
<feature type="domain" description="Peptidase M28" evidence="7">
    <location>
        <begin position="320"/>
        <end position="537"/>
    </location>
</feature>
<protein>
    <submittedName>
        <fullName evidence="8">M28 family metallopeptidase</fullName>
    </submittedName>
</protein>